<dbReference type="GO" id="GO:0006355">
    <property type="term" value="P:regulation of DNA-templated transcription"/>
    <property type="evidence" value="ECO:0007669"/>
    <property type="project" value="InterPro"/>
</dbReference>
<dbReference type="RefSeq" id="WP_033357936.1">
    <property type="nucleotide sequence ID" value="NZ_CP073767.1"/>
</dbReference>
<accession>A0A9Q9ILF2</accession>
<organism evidence="1 2">
    <name type="scientific">Dactylosporangium aurantiacum</name>
    <dbReference type="NCBI Taxonomy" id="35754"/>
    <lineage>
        <taxon>Bacteria</taxon>
        <taxon>Bacillati</taxon>
        <taxon>Actinomycetota</taxon>
        <taxon>Actinomycetes</taxon>
        <taxon>Micromonosporales</taxon>
        <taxon>Micromonosporaceae</taxon>
        <taxon>Dactylosporangium</taxon>
    </lineage>
</organism>
<sequence>MKVSVSLPSDDISFVDDYARRRGNASRSSVLHQAIELLRLSEMEQSYSDAWDEWADGDDAKLWERTAADGITDAPR</sequence>
<evidence type="ECO:0008006" key="3">
    <source>
        <dbReference type="Google" id="ProtNLM"/>
    </source>
</evidence>
<evidence type="ECO:0000313" key="1">
    <source>
        <dbReference type="EMBL" id="UWZ56195.1"/>
    </source>
</evidence>
<dbReference type="EMBL" id="CP073767">
    <property type="protein sequence ID" value="UWZ56195.1"/>
    <property type="molecule type" value="Genomic_DNA"/>
</dbReference>
<dbReference type="Proteomes" id="UP001058003">
    <property type="component" value="Chromosome"/>
</dbReference>
<reference evidence="1" key="1">
    <citation type="submission" date="2021-04" db="EMBL/GenBank/DDBJ databases">
        <title>Dactylosporangium aurantiacum NRRL B-8018 full assembly.</title>
        <authorList>
            <person name="Hartkoorn R.C."/>
            <person name="Beaudoing E."/>
            <person name="Hot D."/>
        </authorList>
    </citation>
    <scope>NUCLEOTIDE SEQUENCE</scope>
    <source>
        <strain evidence="1">NRRL B-8018</strain>
    </source>
</reference>
<keyword evidence="2" id="KW-1185">Reference proteome</keyword>
<dbReference type="AlphaFoldDB" id="A0A9Q9ILF2"/>
<proteinExistence type="predicted"/>
<protein>
    <recommendedName>
        <fullName evidence="3">Ribbon-helix-helix protein CopG domain-containing protein</fullName>
    </recommendedName>
</protein>
<dbReference type="OrthoDB" id="3692970at2"/>
<gene>
    <name evidence="1" type="ORF">Daura_08445</name>
</gene>
<dbReference type="KEGG" id="daur:Daura_08445"/>
<evidence type="ECO:0000313" key="2">
    <source>
        <dbReference type="Proteomes" id="UP001058003"/>
    </source>
</evidence>
<dbReference type="InterPro" id="IPR010985">
    <property type="entry name" value="Ribbon_hlx_hlx"/>
</dbReference>
<name>A0A9Q9ILF2_9ACTN</name>
<dbReference type="CDD" id="cd22231">
    <property type="entry name" value="RHH_NikR_HicB-like"/>
    <property type="match status" value="1"/>
</dbReference>
<dbReference type="SUPFAM" id="SSF47598">
    <property type="entry name" value="Ribbon-helix-helix"/>
    <property type="match status" value="1"/>
</dbReference>